<evidence type="ECO:0008006" key="3">
    <source>
        <dbReference type="Google" id="ProtNLM"/>
    </source>
</evidence>
<evidence type="ECO:0000313" key="1">
    <source>
        <dbReference type="EMBL" id="AKM07397.1"/>
    </source>
</evidence>
<dbReference type="SUPFAM" id="SSF53383">
    <property type="entry name" value="PLP-dependent transferases"/>
    <property type="match status" value="1"/>
</dbReference>
<accession>A0A0G3X866</accession>
<dbReference type="InterPro" id="IPR015424">
    <property type="entry name" value="PyrdxlP-dep_Trfase"/>
</dbReference>
<keyword evidence="2" id="KW-1185">Reference proteome</keyword>
<evidence type="ECO:0000313" key="2">
    <source>
        <dbReference type="Proteomes" id="UP000037643"/>
    </source>
</evidence>
<name>A0A0G3X866_9SPHN</name>
<dbReference type="AlphaFoldDB" id="A0A0G3X866"/>
<proteinExistence type="predicted"/>
<organism evidence="1 2">
    <name type="scientific">Pelagerythrobacter marensis</name>
    <dbReference type="NCBI Taxonomy" id="543877"/>
    <lineage>
        <taxon>Bacteria</taxon>
        <taxon>Pseudomonadati</taxon>
        <taxon>Pseudomonadota</taxon>
        <taxon>Alphaproteobacteria</taxon>
        <taxon>Sphingomonadales</taxon>
        <taxon>Erythrobacteraceae</taxon>
        <taxon>Pelagerythrobacter</taxon>
    </lineage>
</organism>
<dbReference type="STRING" id="543877.AM2010_1324"/>
<dbReference type="RefSeq" id="WP_047806411.1">
    <property type="nucleotide sequence ID" value="NZ_CP011805.1"/>
</dbReference>
<reference evidence="1 2" key="1">
    <citation type="submission" date="2015-06" db="EMBL/GenBank/DDBJ databases">
        <authorList>
            <person name="Kim K.M."/>
        </authorList>
    </citation>
    <scope>NUCLEOTIDE SEQUENCE [LARGE SCALE GENOMIC DNA]</scope>
    <source>
        <strain evidence="1 2">KCTC 22370</strain>
    </source>
</reference>
<dbReference type="PATRIC" id="fig|543877.4.peg.1346"/>
<gene>
    <name evidence="1" type="ORF">AM2010_1324</name>
</gene>
<dbReference type="Gene3D" id="3.40.640.10">
    <property type="entry name" value="Type I PLP-dependent aspartate aminotransferase-like (Major domain)"/>
    <property type="match status" value="1"/>
</dbReference>
<protein>
    <recommendedName>
        <fullName evidence="3">Aminotransferase class V domain-containing protein</fullName>
    </recommendedName>
</protein>
<dbReference type="OrthoDB" id="8556864at2"/>
<dbReference type="EMBL" id="CP011805">
    <property type="protein sequence ID" value="AKM07397.1"/>
    <property type="molecule type" value="Genomic_DNA"/>
</dbReference>
<dbReference type="Proteomes" id="UP000037643">
    <property type="component" value="Chromosome"/>
</dbReference>
<dbReference type="KEGG" id="amx:AM2010_1324"/>
<sequence length="490" mass="51662">MPISTSNLPPEFAADRRAEELIRLLASGGDERLALNPQTGLNRYMSGPYPRDILAYASSTANDISLPAFRHLLDRTTLEGADYRTVLDAMRARLRKVFALEDSVEVVFAPSGTDLEYVALAAVTPRAPAGVHNILLGADEVGRGCIQSAAGNFFTGRTALDRTVDVAASVPGLEAVSLSDIPVRCGEGHARTSQEIAAAIDREVQTAEAEGQHALVHVVHGSKTGLILPQTRELDRLQSRWGDAMTLVVDACQVRLGASEVAAYLDRGAIVLMTGSKFVGGVPFSGFALIPASIGQAAPPLPAGFDALFRRAEWPEGWPGGEALPDGDNPGLAARLEGALFEMERFWALPAATITDVVGSFQQALRRDLIEPLGLREVRTSGEETARAAAVDPDLISTLVTLDVSMLAPAGTFDQAVALHAALACAGVRLGQPVKSVRLPGGGWGGTLRLGLSMPQIVVLAEQDSSQRDSTFADHFGAIASALRQPAVAA</sequence>
<dbReference type="InterPro" id="IPR015421">
    <property type="entry name" value="PyrdxlP-dep_Trfase_major"/>
</dbReference>